<sequence>MQKWIPNFNLLNLKIMKKFILLFTSILLFNSCLNDDNNDYVNYGYELLPIDEYTVPDSFTYGEKDTIKVKYTLKNDCYSFDHVYYEYEDTARIVAIQTIVDLEKDCNEVATQYEFDMVITAVQQEDYVFKFWKGEDNNGENIFEEVIVPVN</sequence>
<feature type="chain" id="PRO_5008615654" description="GOLD domain-containing protein" evidence="1">
    <location>
        <begin position="35"/>
        <end position="151"/>
    </location>
</feature>
<organism evidence="2 3">
    <name type="scientific">Polaribacter reichenbachii</name>
    <dbReference type="NCBI Taxonomy" id="996801"/>
    <lineage>
        <taxon>Bacteria</taxon>
        <taxon>Pseudomonadati</taxon>
        <taxon>Bacteroidota</taxon>
        <taxon>Flavobacteriia</taxon>
        <taxon>Flavobacteriales</taxon>
        <taxon>Flavobacteriaceae</taxon>
    </lineage>
</organism>
<feature type="signal peptide" evidence="1">
    <location>
        <begin position="1"/>
        <end position="34"/>
    </location>
</feature>
<reference evidence="3" key="1">
    <citation type="submission" date="2016-02" db="EMBL/GenBank/DDBJ databases">
        <title>Paenibacillus sp. LPB0068, isolated from Crassostrea gigas.</title>
        <authorList>
            <person name="Shin S.-K."/>
            <person name="Yi H."/>
        </authorList>
    </citation>
    <scope>NUCLEOTIDE SEQUENCE [LARGE SCALE GENOMIC DNA]</scope>
    <source>
        <strain evidence="3">KCTC 23969</strain>
    </source>
</reference>
<dbReference type="EMBL" id="LSFL01000035">
    <property type="protein sequence ID" value="OBY63204.1"/>
    <property type="molecule type" value="Genomic_DNA"/>
</dbReference>
<dbReference type="AlphaFoldDB" id="A0A1B8TUI8"/>
<dbReference type="Proteomes" id="UP000092612">
    <property type="component" value="Unassembled WGS sequence"/>
</dbReference>
<gene>
    <name evidence="2" type="ORF">LPB301_10235</name>
</gene>
<dbReference type="STRING" id="996801.BW723_05475"/>
<name>A0A1B8TUI8_9FLAO</name>
<protein>
    <recommendedName>
        <fullName evidence="4">GOLD domain-containing protein</fullName>
    </recommendedName>
</protein>
<keyword evidence="1" id="KW-0732">Signal</keyword>
<accession>A0A1B8TUI8</accession>
<evidence type="ECO:0000313" key="3">
    <source>
        <dbReference type="Proteomes" id="UP000092612"/>
    </source>
</evidence>
<comment type="caution">
    <text evidence="2">The sequence shown here is derived from an EMBL/GenBank/DDBJ whole genome shotgun (WGS) entry which is preliminary data.</text>
</comment>
<evidence type="ECO:0000256" key="1">
    <source>
        <dbReference type="SAM" id="SignalP"/>
    </source>
</evidence>
<proteinExistence type="predicted"/>
<evidence type="ECO:0008006" key="4">
    <source>
        <dbReference type="Google" id="ProtNLM"/>
    </source>
</evidence>
<evidence type="ECO:0000313" key="2">
    <source>
        <dbReference type="EMBL" id="OBY63204.1"/>
    </source>
</evidence>
<keyword evidence="3" id="KW-1185">Reference proteome</keyword>